<dbReference type="Pfam" id="PF01547">
    <property type="entry name" value="SBP_bac_1"/>
    <property type="match status" value="1"/>
</dbReference>
<keyword evidence="3" id="KW-1185">Reference proteome</keyword>
<comment type="caution">
    <text evidence="2">The sequence shown here is derived from an EMBL/GenBank/DDBJ whole genome shotgun (WGS) entry which is preliminary data.</text>
</comment>
<keyword evidence="1" id="KW-0472">Membrane</keyword>
<dbReference type="EMBL" id="AXCV01000268">
    <property type="protein sequence ID" value="KGO31642.1"/>
    <property type="molecule type" value="Genomic_DNA"/>
</dbReference>
<reference evidence="2 3" key="1">
    <citation type="journal article" date="2014" name="Antonie Van Leeuwenhoek">
        <title>Oenococcus alcoholitolerans sp. nov., a lactic acid bacteria isolated from cachaca and ethanol fermentation processes.</title>
        <authorList>
            <person name="Badotti F."/>
            <person name="Moreira A.P."/>
            <person name="Tonon L.A."/>
            <person name="de Lucena B.T."/>
            <person name="Gomes Fde C."/>
            <person name="Kruger R."/>
            <person name="Thompson C.C."/>
            <person name="de Morais M.A.Jr."/>
            <person name="Rosa C.A."/>
            <person name="Thompson F.L."/>
        </authorList>
    </citation>
    <scope>NUCLEOTIDE SEQUENCE [LARGE SCALE GENOMIC DNA]</scope>
    <source>
        <strain evidence="2 3">UFRJ-M7.2.18</strain>
    </source>
</reference>
<name>A0ABR4XQ98_9LACO</name>
<evidence type="ECO:0000313" key="2">
    <source>
        <dbReference type="EMBL" id="KGO31642.1"/>
    </source>
</evidence>
<evidence type="ECO:0008006" key="4">
    <source>
        <dbReference type="Google" id="ProtNLM"/>
    </source>
</evidence>
<evidence type="ECO:0000256" key="1">
    <source>
        <dbReference type="SAM" id="Phobius"/>
    </source>
</evidence>
<accession>A0ABR4XQ98</accession>
<proteinExistence type="predicted"/>
<dbReference type="Gene3D" id="3.40.190.10">
    <property type="entry name" value="Periplasmic binding protein-like II"/>
    <property type="match status" value="1"/>
</dbReference>
<dbReference type="InterPro" id="IPR006059">
    <property type="entry name" value="SBP"/>
</dbReference>
<feature type="transmembrane region" description="Helical" evidence="1">
    <location>
        <begin position="7"/>
        <end position="27"/>
    </location>
</feature>
<keyword evidence="1" id="KW-1133">Transmembrane helix</keyword>
<dbReference type="InterPro" id="IPR050490">
    <property type="entry name" value="Bact_solute-bd_prot1"/>
</dbReference>
<protein>
    <recommendedName>
        <fullName evidence="4">ABC transporter substrate-binding protein</fullName>
    </recommendedName>
</protein>
<gene>
    <name evidence="2" type="ORF">Q757_05950</name>
</gene>
<keyword evidence="1" id="KW-0812">Transmembrane</keyword>
<dbReference type="SUPFAM" id="SSF53850">
    <property type="entry name" value="Periplasmic binding protein-like II"/>
    <property type="match status" value="1"/>
</dbReference>
<evidence type="ECO:0000313" key="3">
    <source>
        <dbReference type="Proteomes" id="UP000030023"/>
    </source>
</evidence>
<sequence length="399" mass="45202">MNKRKTSIYYYLLAALILLFGLGYFGWQNFSAKNSESGRQQITLEFFNQKPEVAAGYQQLADLYHKQHPNVRIRMTTIGQGNGASALQAKFVAGDAPDLVMLGGLPEIDRYQSHLLTLKNLPLTKKILPSLLAGGTIKNRLVGIPVGIECYGWAYNREVFRKAGIDPEKIKTYDQFVSVVKQLDSQKSRLGLTAVFGYNGADSNVAASFAAQFLSQPFKNNLYNAYINQHLNWRNADRMKAYYSLIKRYNVKPILSVNYSNSVQDLLFNGKVAMIPQGNWIIPALDQARNGFSKNDLGMLPYFVESGNSHIMTGSSWYVGITDQHPSHVQAAKAYLSWLYNSKEAMNIIVNDMRYVPPTKIFKPADCWIPFQKKFTVWARAKMRSYRSINNFLTVLLKK</sequence>
<dbReference type="PANTHER" id="PTHR43649">
    <property type="entry name" value="ARABINOSE-BINDING PROTEIN-RELATED"/>
    <property type="match status" value="1"/>
</dbReference>
<dbReference type="Proteomes" id="UP000030023">
    <property type="component" value="Unassembled WGS sequence"/>
</dbReference>
<dbReference type="PANTHER" id="PTHR43649:SF12">
    <property type="entry name" value="DIACETYLCHITOBIOSE BINDING PROTEIN DASA"/>
    <property type="match status" value="1"/>
</dbReference>
<organism evidence="2 3">
    <name type="scientific">Oenococcus alcoholitolerans</name>
    <dbReference type="NCBI Taxonomy" id="931074"/>
    <lineage>
        <taxon>Bacteria</taxon>
        <taxon>Bacillati</taxon>
        <taxon>Bacillota</taxon>
        <taxon>Bacilli</taxon>
        <taxon>Lactobacillales</taxon>
        <taxon>Lactobacillaceae</taxon>
        <taxon>Oenococcus</taxon>
    </lineage>
</organism>
<feature type="non-terminal residue" evidence="2">
    <location>
        <position position="399"/>
    </location>
</feature>